<reference evidence="1 2" key="2">
    <citation type="journal article" date="2022" name="Mol. Ecol. Resour.">
        <title>The genomes of chicory, endive, great burdock and yacon provide insights into Asteraceae paleo-polyploidization history and plant inulin production.</title>
        <authorList>
            <person name="Fan W."/>
            <person name="Wang S."/>
            <person name="Wang H."/>
            <person name="Wang A."/>
            <person name="Jiang F."/>
            <person name="Liu H."/>
            <person name="Zhao H."/>
            <person name="Xu D."/>
            <person name="Zhang Y."/>
        </authorList>
    </citation>
    <scope>NUCLEOTIDE SEQUENCE [LARGE SCALE GENOMIC DNA]</scope>
    <source>
        <strain evidence="2">cv. Yunnan</strain>
        <tissue evidence="1">Leaves</tissue>
    </source>
</reference>
<gene>
    <name evidence="1" type="ORF">L1987_31463</name>
</gene>
<dbReference type="EMBL" id="CM042027">
    <property type="protein sequence ID" value="KAI3803313.1"/>
    <property type="molecule type" value="Genomic_DNA"/>
</dbReference>
<name>A0ACB9I6V3_9ASTR</name>
<organism evidence="1 2">
    <name type="scientific">Smallanthus sonchifolius</name>
    <dbReference type="NCBI Taxonomy" id="185202"/>
    <lineage>
        <taxon>Eukaryota</taxon>
        <taxon>Viridiplantae</taxon>
        <taxon>Streptophyta</taxon>
        <taxon>Embryophyta</taxon>
        <taxon>Tracheophyta</taxon>
        <taxon>Spermatophyta</taxon>
        <taxon>Magnoliopsida</taxon>
        <taxon>eudicotyledons</taxon>
        <taxon>Gunneridae</taxon>
        <taxon>Pentapetalae</taxon>
        <taxon>asterids</taxon>
        <taxon>campanulids</taxon>
        <taxon>Asterales</taxon>
        <taxon>Asteraceae</taxon>
        <taxon>Asteroideae</taxon>
        <taxon>Heliantheae alliance</taxon>
        <taxon>Millerieae</taxon>
        <taxon>Smallanthus</taxon>
    </lineage>
</organism>
<protein>
    <submittedName>
        <fullName evidence="1">Uncharacterized protein</fullName>
    </submittedName>
</protein>
<accession>A0ACB9I6V3</accession>
<comment type="caution">
    <text evidence="1">The sequence shown here is derived from an EMBL/GenBank/DDBJ whole genome shotgun (WGS) entry which is preliminary data.</text>
</comment>
<keyword evidence="2" id="KW-1185">Reference proteome</keyword>
<sequence length="184" mass="21342">MDELNKFKNEAANWLRNIPPEHWSRSCFSGMAHSDVLLNNMCEVLNAKLVDGRDKPIITTLDYIREYLMKRIVNVLKVIDRSEGLLTPYATKQFEAIKKEATKYTVIWNGEGGRSQAYHASMQWQQYGTWQAMVKNVGCQKAGSIKFTGWKLGRRFMSHPNRRRKTSGREAVQTVHSSWLLKFE</sequence>
<dbReference type="Proteomes" id="UP001056120">
    <property type="component" value="Linkage Group LG10"/>
</dbReference>
<evidence type="ECO:0000313" key="1">
    <source>
        <dbReference type="EMBL" id="KAI3803313.1"/>
    </source>
</evidence>
<proteinExistence type="predicted"/>
<evidence type="ECO:0000313" key="2">
    <source>
        <dbReference type="Proteomes" id="UP001056120"/>
    </source>
</evidence>
<reference evidence="2" key="1">
    <citation type="journal article" date="2022" name="Mol. Ecol. Resour.">
        <title>The genomes of chicory, endive, great burdock and yacon provide insights into Asteraceae palaeo-polyploidization history and plant inulin production.</title>
        <authorList>
            <person name="Fan W."/>
            <person name="Wang S."/>
            <person name="Wang H."/>
            <person name="Wang A."/>
            <person name="Jiang F."/>
            <person name="Liu H."/>
            <person name="Zhao H."/>
            <person name="Xu D."/>
            <person name="Zhang Y."/>
        </authorList>
    </citation>
    <scope>NUCLEOTIDE SEQUENCE [LARGE SCALE GENOMIC DNA]</scope>
    <source>
        <strain evidence="2">cv. Yunnan</strain>
    </source>
</reference>